<reference evidence="4" key="2">
    <citation type="submission" date="2015-02" db="UniProtKB">
        <authorList>
            <consortium name="EnsemblMetazoa"/>
        </authorList>
    </citation>
    <scope>IDENTIFICATION</scope>
</reference>
<evidence type="ECO:0000256" key="3">
    <source>
        <dbReference type="ARBA" id="ARBA00022490"/>
    </source>
</evidence>
<keyword evidence="5" id="KW-1185">Reference proteome</keyword>
<keyword evidence="3" id="KW-0963">Cytoplasm</keyword>
<comment type="similarity">
    <text evidence="2">Belongs to the DDIT4 family.</text>
</comment>
<dbReference type="Pfam" id="PF07809">
    <property type="entry name" value="RTP801_C"/>
    <property type="match status" value="1"/>
</dbReference>
<reference evidence="5" key="1">
    <citation type="submission" date="2011-05" db="EMBL/GenBank/DDBJ databases">
        <authorList>
            <person name="Richards S.R."/>
            <person name="Qu J."/>
            <person name="Jiang H."/>
            <person name="Jhangiani S.N."/>
            <person name="Agravi P."/>
            <person name="Goodspeed R."/>
            <person name="Gross S."/>
            <person name="Mandapat C."/>
            <person name="Jackson L."/>
            <person name="Mathew T."/>
            <person name="Pu L."/>
            <person name="Thornton R."/>
            <person name="Saada N."/>
            <person name="Wilczek-Boney K.B."/>
            <person name="Lee S."/>
            <person name="Kovar C."/>
            <person name="Wu Y."/>
            <person name="Scherer S.E."/>
            <person name="Worley K.C."/>
            <person name="Muzny D.M."/>
            <person name="Gibbs R."/>
        </authorList>
    </citation>
    <scope>NUCLEOTIDE SEQUENCE</scope>
    <source>
        <strain evidence="5">Brora</strain>
    </source>
</reference>
<dbReference type="HOGENOM" id="CLU_086145_2_0_1"/>
<accession>T1JD12</accession>
<proteinExistence type="inferred from homology"/>
<dbReference type="GO" id="GO:0032006">
    <property type="term" value="P:regulation of TOR signaling"/>
    <property type="evidence" value="ECO:0007669"/>
    <property type="project" value="TreeGrafter"/>
</dbReference>
<comment type="subcellular location">
    <subcellularLocation>
        <location evidence="1">Cytoplasm</location>
    </subcellularLocation>
</comment>
<dbReference type="InterPro" id="IPR038281">
    <property type="entry name" value="RTP801-like_C_sf"/>
</dbReference>
<dbReference type="EMBL" id="JH432088">
    <property type="status" value="NOT_ANNOTATED_CDS"/>
    <property type="molecule type" value="Genomic_DNA"/>
</dbReference>
<dbReference type="EnsemblMetazoa" id="SMAR011691-RA">
    <property type="protein sequence ID" value="SMAR011691-PA"/>
    <property type="gene ID" value="SMAR011691"/>
</dbReference>
<dbReference type="GO" id="GO:0009968">
    <property type="term" value="P:negative regulation of signal transduction"/>
    <property type="evidence" value="ECO:0007669"/>
    <property type="project" value="InterPro"/>
</dbReference>
<name>T1JD12_STRMM</name>
<sequence>MNGQMDNNYNWSNNHREGFLSSVQKMMSKLGDILQKTSTKPNNNSPIEMAIDPVELWSSTGGSTLNLDSPSSIWDGSDEDSPEVQQLSRLIESTLREAKDGTLSCGEVLLPAELTYRVARQAFLLAENEPCGLRGCVLLVNYHQDPSSPTSQPRRIGTVQYDPATVATFQLVLTLRKDLNTWTNLRHLLPFKACLRKLGKTGTIIVSPTYTLVKKKLYRSRQE</sequence>
<organism evidence="4 5">
    <name type="scientific">Strigamia maritima</name>
    <name type="common">European centipede</name>
    <name type="synonym">Geophilus maritimus</name>
    <dbReference type="NCBI Taxonomy" id="126957"/>
    <lineage>
        <taxon>Eukaryota</taxon>
        <taxon>Metazoa</taxon>
        <taxon>Ecdysozoa</taxon>
        <taxon>Arthropoda</taxon>
        <taxon>Myriapoda</taxon>
        <taxon>Chilopoda</taxon>
        <taxon>Pleurostigmophora</taxon>
        <taxon>Geophilomorpha</taxon>
        <taxon>Linotaeniidae</taxon>
        <taxon>Strigamia</taxon>
    </lineage>
</organism>
<dbReference type="PhylomeDB" id="T1JD12"/>
<dbReference type="GO" id="GO:0005737">
    <property type="term" value="C:cytoplasm"/>
    <property type="evidence" value="ECO:0007669"/>
    <property type="project" value="UniProtKB-SubCell"/>
</dbReference>
<dbReference type="Gene3D" id="3.90.470.40">
    <property type="entry name" value="RTP801-like"/>
    <property type="match status" value="1"/>
</dbReference>
<dbReference type="OMA" id="KFGDIIC"/>
<dbReference type="PANTHER" id="PTHR12478:SF16">
    <property type="entry name" value="PROTEIN CHARYBDE-RELATED"/>
    <property type="match status" value="1"/>
</dbReference>
<evidence type="ECO:0000256" key="2">
    <source>
        <dbReference type="ARBA" id="ARBA00010670"/>
    </source>
</evidence>
<dbReference type="Proteomes" id="UP000014500">
    <property type="component" value="Unassembled WGS sequence"/>
</dbReference>
<evidence type="ECO:0000256" key="1">
    <source>
        <dbReference type="ARBA" id="ARBA00004496"/>
    </source>
</evidence>
<dbReference type="eggNOG" id="ENOG502R3EE">
    <property type="taxonomic scope" value="Eukaryota"/>
</dbReference>
<evidence type="ECO:0000313" key="5">
    <source>
        <dbReference type="Proteomes" id="UP000014500"/>
    </source>
</evidence>
<dbReference type="InterPro" id="IPR012918">
    <property type="entry name" value="RTP801-like"/>
</dbReference>
<dbReference type="AlphaFoldDB" id="T1JD12"/>
<evidence type="ECO:0000313" key="4">
    <source>
        <dbReference type="EnsemblMetazoa" id="SMAR011691-PA"/>
    </source>
</evidence>
<dbReference type="PANTHER" id="PTHR12478">
    <property type="entry name" value="DNA-DAMAGE-INDUCIBLE TRANSCRIPT 4 PROTEIN DDIT4"/>
    <property type="match status" value="1"/>
</dbReference>
<dbReference type="GO" id="GO:0006915">
    <property type="term" value="P:apoptotic process"/>
    <property type="evidence" value="ECO:0007669"/>
    <property type="project" value="TreeGrafter"/>
</dbReference>
<dbReference type="STRING" id="126957.T1JD12"/>
<protein>
    <submittedName>
        <fullName evidence="4">Uncharacterized protein</fullName>
    </submittedName>
</protein>